<evidence type="ECO:0000313" key="6">
    <source>
        <dbReference type="EMBL" id="GAA3176762.1"/>
    </source>
</evidence>
<evidence type="ECO:0000256" key="4">
    <source>
        <dbReference type="ARBA" id="ARBA00048941"/>
    </source>
</evidence>
<feature type="region of interest" description="Disordered" evidence="5">
    <location>
        <begin position="1"/>
        <end position="36"/>
    </location>
</feature>
<comment type="caution">
    <text evidence="6">The sequence shown here is derived from an EMBL/GenBank/DDBJ whole genome shotgun (WGS) entry which is preliminary data.</text>
</comment>
<dbReference type="EC" id="1.14.13.227" evidence="1"/>
<dbReference type="Proteomes" id="UP001499924">
    <property type="component" value="Unassembled WGS sequence"/>
</dbReference>
<dbReference type="Pfam" id="PF02332">
    <property type="entry name" value="Phenol_Hydrox"/>
    <property type="match status" value="1"/>
</dbReference>
<feature type="compositionally biased region" description="Basic and acidic residues" evidence="5">
    <location>
        <begin position="1"/>
        <end position="15"/>
    </location>
</feature>
<keyword evidence="7" id="KW-1185">Reference proteome</keyword>
<gene>
    <name evidence="6" type="ORF">GCM10010531_33080</name>
</gene>
<organism evidence="6 7">
    <name type="scientific">Blastococcus jejuensis</name>
    <dbReference type="NCBI Taxonomy" id="351224"/>
    <lineage>
        <taxon>Bacteria</taxon>
        <taxon>Bacillati</taxon>
        <taxon>Actinomycetota</taxon>
        <taxon>Actinomycetes</taxon>
        <taxon>Geodermatophilales</taxon>
        <taxon>Geodermatophilaceae</taxon>
        <taxon>Blastococcus</taxon>
    </lineage>
</organism>
<dbReference type="SUPFAM" id="SSF47240">
    <property type="entry name" value="Ferritin-like"/>
    <property type="match status" value="1"/>
</dbReference>
<dbReference type="RefSeq" id="WP_344690095.1">
    <property type="nucleotide sequence ID" value="NZ_BAAAVV010000008.1"/>
</dbReference>
<evidence type="ECO:0000256" key="3">
    <source>
        <dbReference type="ARBA" id="ARBA00023033"/>
    </source>
</evidence>
<dbReference type="InterPro" id="IPR003430">
    <property type="entry name" value="Phenol_Hydrox"/>
</dbReference>
<reference evidence="7" key="1">
    <citation type="journal article" date="2019" name="Int. J. Syst. Evol. Microbiol.">
        <title>The Global Catalogue of Microorganisms (GCM) 10K type strain sequencing project: providing services to taxonomists for standard genome sequencing and annotation.</title>
        <authorList>
            <consortium name="The Broad Institute Genomics Platform"/>
            <consortium name="The Broad Institute Genome Sequencing Center for Infectious Disease"/>
            <person name="Wu L."/>
            <person name="Ma J."/>
        </authorList>
    </citation>
    <scope>NUCLEOTIDE SEQUENCE [LARGE SCALE GENOMIC DNA]</scope>
    <source>
        <strain evidence="7">JCM 15614</strain>
    </source>
</reference>
<evidence type="ECO:0000256" key="5">
    <source>
        <dbReference type="SAM" id="MobiDB-lite"/>
    </source>
</evidence>
<proteinExistence type="predicted"/>
<comment type="catalytic activity">
    <reaction evidence="4">
        <text>propane + NADH + O2 + H(+) = propan-2-ol + NAD(+) + H2O</text>
        <dbReference type="Rhea" id="RHEA:49992"/>
        <dbReference type="ChEBI" id="CHEBI:15377"/>
        <dbReference type="ChEBI" id="CHEBI:15378"/>
        <dbReference type="ChEBI" id="CHEBI:15379"/>
        <dbReference type="ChEBI" id="CHEBI:17824"/>
        <dbReference type="ChEBI" id="CHEBI:32879"/>
        <dbReference type="ChEBI" id="CHEBI:57540"/>
        <dbReference type="ChEBI" id="CHEBI:57945"/>
        <dbReference type="EC" id="1.14.13.227"/>
    </reaction>
</comment>
<dbReference type="InterPro" id="IPR012348">
    <property type="entry name" value="RNR-like"/>
</dbReference>
<sequence length="403" mass="45673">MTATTERPEAPERPPRSVPRVNFTDAEAGAKEFPDSGASARRYNYYVPAKRKQTHYEDVTVEVQPDPRHYLMQGWIYGFADGQAGYPLTWTKLKAWGVDDPEPTRGIGTGGGGKDLQWPAHGWHEFRDPNEEWEQTIYRNNANIVRQINANIENARDAKSFDQWTPNWVRFVERSVGAWMHVEHILGLYVFAANERSCPTNMHNTVLAVNSAHKIRFAQDLALYNLTLSEEIEAFDGAAHVDAWNNDPDMQGVRELVESLTAVEDDWGEAMFATNVVFEPLVGELFRSGLVMQAAPGNGDFVTPTVMGAGESDYAQRDLRWTKACFGPLVHDREFADHNKQLMQGWLSTWVPRALRAARTMQPLWSQPDHRPPRFEDSLDHAKKRFAVIVTDLGLDVPKELAQ</sequence>
<name>A0ABP6PFT0_9ACTN</name>
<evidence type="ECO:0000313" key="7">
    <source>
        <dbReference type="Proteomes" id="UP001499924"/>
    </source>
</evidence>
<protein>
    <recommendedName>
        <fullName evidence="1">propane 2-monooxygenase</fullName>
        <ecNumber evidence="1">1.14.13.227</ecNumber>
    </recommendedName>
</protein>
<evidence type="ECO:0000256" key="2">
    <source>
        <dbReference type="ARBA" id="ARBA00023002"/>
    </source>
</evidence>
<dbReference type="EMBL" id="BAAAVV010000008">
    <property type="protein sequence ID" value="GAA3176762.1"/>
    <property type="molecule type" value="Genomic_DNA"/>
</dbReference>
<accession>A0ABP6PFT0</accession>
<keyword evidence="3" id="KW-0503">Monooxygenase</keyword>
<keyword evidence="2" id="KW-0560">Oxidoreductase</keyword>
<dbReference type="InterPro" id="IPR009078">
    <property type="entry name" value="Ferritin-like_SF"/>
</dbReference>
<dbReference type="Gene3D" id="1.10.620.20">
    <property type="entry name" value="Ribonucleotide Reductase, subunit A"/>
    <property type="match status" value="1"/>
</dbReference>
<evidence type="ECO:0000256" key="1">
    <source>
        <dbReference type="ARBA" id="ARBA00012710"/>
    </source>
</evidence>